<reference evidence="2 3" key="1">
    <citation type="submission" date="2017-07" db="EMBL/GenBank/DDBJ databases">
        <title>Genome sequence of the Sordaria macrospora wild type strain R19027.</title>
        <authorList>
            <person name="Nowrousian M."/>
            <person name="Teichert I."/>
            <person name="Kueck U."/>
        </authorList>
    </citation>
    <scope>NUCLEOTIDE SEQUENCE [LARGE SCALE GENOMIC DNA]</scope>
    <source>
        <strain evidence="2 3">R19027</strain>
        <tissue evidence="2">Mycelium</tissue>
    </source>
</reference>
<evidence type="ECO:0000313" key="3">
    <source>
        <dbReference type="Proteomes" id="UP000433876"/>
    </source>
</evidence>
<dbReference type="Proteomes" id="UP000433876">
    <property type="component" value="Unassembled WGS sequence"/>
</dbReference>
<dbReference type="EMBL" id="NMPR01000338">
    <property type="protein sequence ID" value="KAA8622064.1"/>
    <property type="molecule type" value="Genomic_DNA"/>
</dbReference>
<accession>A0A8S8ZEX0</accession>
<comment type="caution">
    <text evidence="2">The sequence shown here is derived from an EMBL/GenBank/DDBJ whole genome shotgun (WGS) entry which is preliminary data.</text>
</comment>
<dbReference type="VEuPathDB" id="FungiDB:SMAC_10001"/>
<gene>
    <name evidence="2" type="ORF">SMACR_10001</name>
</gene>
<feature type="region of interest" description="Disordered" evidence="1">
    <location>
        <begin position="1"/>
        <end position="41"/>
    </location>
</feature>
<feature type="compositionally biased region" description="Basic and acidic residues" evidence="1">
    <location>
        <begin position="1"/>
        <end position="18"/>
    </location>
</feature>
<evidence type="ECO:0000313" key="2">
    <source>
        <dbReference type="EMBL" id="KAA8622064.1"/>
    </source>
</evidence>
<dbReference type="AlphaFoldDB" id="A0A8S8ZEX0"/>
<evidence type="ECO:0000256" key="1">
    <source>
        <dbReference type="SAM" id="MobiDB-lite"/>
    </source>
</evidence>
<name>A0A8S8ZEX0_SORMA</name>
<sequence length="137" mass="15881">MDPKQQPEANHPEAKAEVEADEAETEPLRPTPITDPNNVIYTDENGVQHKVYLPPPGTRLRTAAPNEMTYTDDKGIRRSIYLPQGTMHAACDHLENERWDELAKFEPYTDQGYTDEDFKKWEETHKKDEEEGQVERK</sequence>
<protein>
    <submittedName>
        <fullName evidence="2">Uncharacterized protein</fullName>
    </submittedName>
</protein>
<proteinExistence type="predicted"/>
<organism evidence="2 3">
    <name type="scientific">Sordaria macrospora</name>
    <dbReference type="NCBI Taxonomy" id="5147"/>
    <lineage>
        <taxon>Eukaryota</taxon>
        <taxon>Fungi</taxon>
        <taxon>Dikarya</taxon>
        <taxon>Ascomycota</taxon>
        <taxon>Pezizomycotina</taxon>
        <taxon>Sordariomycetes</taxon>
        <taxon>Sordariomycetidae</taxon>
        <taxon>Sordariales</taxon>
        <taxon>Sordariaceae</taxon>
        <taxon>Sordaria</taxon>
    </lineage>
</organism>